<dbReference type="InterPro" id="IPR004345">
    <property type="entry name" value="TB2_DP1_HVA22"/>
</dbReference>
<reference evidence="3" key="1">
    <citation type="submission" date="2012-06" db="EMBL/GenBank/DDBJ databases">
        <title>A Tamarix bZIP transcription factor, ThbZIP1, enhances tolerance to abiotic stresses by modulating a series of stress tolerance related genes and controlling reactive oxygen species.</title>
        <authorList>
            <person name="Ji X."/>
            <person name="Wang Y."/>
            <person name="Liu G."/>
            <person name="Liu Y."/>
            <person name="Zheng L."/>
        </authorList>
    </citation>
    <scope>NUCLEOTIDE SEQUENCE</scope>
</reference>
<evidence type="ECO:0000313" key="3">
    <source>
        <dbReference type="EMBL" id="AFO63292.1"/>
    </source>
</evidence>
<dbReference type="PANTHER" id="PTHR12300">
    <property type="entry name" value="HVA22-LIKE PROTEINS"/>
    <property type="match status" value="1"/>
</dbReference>
<feature type="region of interest" description="Disordered" evidence="2">
    <location>
        <begin position="168"/>
        <end position="201"/>
    </location>
</feature>
<evidence type="ECO:0000256" key="1">
    <source>
        <dbReference type="RuleBase" id="RU362006"/>
    </source>
</evidence>
<dbReference type="Pfam" id="PF03134">
    <property type="entry name" value="TB2_DP1_HVA22"/>
    <property type="match status" value="1"/>
</dbReference>
<comment type="subcellular location">
    <subcellularLocation>
        <location evidence="1">Membrane</location>
        <topology evidence="1">Multi-pass membrane protein</topology>
    </subcellularLocation>
</comment>
<proteinExistence type="evidence at transcript level"/>
<protein>
    <recommendedName>
        <fullName evidence="1">HVA22-like protein</fullName>
    </recommendedName>
</protein>
<organism evidence="3">
    <name type="scientific">Tamarix hispida</name>
    <dbReference type="NCBI Taxonomy" id="189793"/>
    <lineage>
        <taxon>Eukaryota</taxon>
        <taxon>Viridiplantae</taxon>
        <taxon>Streptophyta</taxon>
        <taxon>Embryophyta</taxon>
        <taxon>Tracheophyta</taxon>
        <taxon>Spermatophyta</taxon>
        <taxon>Magnoliopsida</taxon>
        <taxon>eudicotyledons</taxon>
        <taxon>Gunneridae</taxon>
        <taxon>Pentapetalae</taxon>
        <taxon>Caryophyllales</taxon>
        <taxon>Tamaricaceae</taxon>
        <taxon>Tamarix</taxon>
    </lineage>
</organism>
<accession>I7CU90</accession>
<evidence type="ECO:0000256" key="2">
    <source>
        <dbReference type="SAM" id="MobiDB-lite"/>
    </source>
</evidence>
<dbReference type="EMBL" id="JX169821">
    <property type="protein sequence ID" value="AFO63292.1"/>
    <property type="molecule type" value="mRNA"/>
</dbReference>
<dbReference type="PANTHER" id="PTHR12300:SF150">
    <property type="entry name" value="HVA22-LIKE PROTEIN K"/>
    <property type="match status" value="1"/>
</dbReference>
<name>I7CU90_9CARY</name>
<comment type="similarity">
    <text evidence="1">Belongs to the DP1 family.</text>
</comment>
<dbReference type="AlphaFoldDB" id="I7CU90"/>
<dbReference type="GO" id="GO:0016020">
    <property type="term" value="C:membrane"/>
    <property type="evidence" value="ECO:0007669"/>
    <property type="project" value="UniProtKB-SubCell"/>
</dbReference>
<sequence>MSFLGSSIVSDVGLRLLLGPLDTNIVVRTACCTVGTVLPVYTTFKAIERKDQNEQEKWLIYWAAYGSFSLIEVFTDKLLSWFPMYYHFKLAFLVWLQLPYTYGAKQLYVKHLRPLFLKYEDRLDQFLGSAYHEMVKLVSARQGEIQLVRSILNKIMGSVDHIFRGEAKPAQPQMPVSTATETRAIEGPAPESNDGASNHED</sequence>